<feature type="region of interest" description="Disordered" evidence="1">
    <location>
        <begin position="76"/>
        <end position="113"/>
    </location>
</feature>
<dbReference type="AlphaFoldDB" id="A0A011NXF3"/>
<evidence type="ECO:0000256" key="1">
    <source>
        <dbReference type="SAM" id="MobiDB-lite"/>
    </source>
</evidence>
<feature type="compositionally biased region" description="Low complexity" evidence="1">
    <location>
        <begin position="93"/>
        <end position="103"/>
    </location>
</feature>
<dbReference type="STRING" id="1454001.AW08_00552"/>
<reference evidence="2" key="1">
    <citation type="submission" date="2014-02" db="EMBL/GenBank/DDBJ databases">
        <title>Expanding our view of genomic diversity in Candidatus Accumulibacter clades.</title>
        <authorList>
            <person name="Skennerton C.T."/>
            <person name="Barr J.J."/>
            <person name="Slater F.R."/>
            <person name="Bond P.L."/>
            <person name="Tyson G.W."/>
        </authorList>
    </citation>
    <scope>NUCLEOTIDE SEQUENCE [LARGE SCALE GENOMIC DNA]</scope>
</reference>
<name>A0A011NXF3_9PROT</name>
<sequence length="285" mass="30024">MLLNGDALAHGIADNDAGTLPPTAAARLAEPSATNWSASPDLAGALDEQEALPQWLSHGPLPLPAMPALDADEAAHPFAPASRPSPGRTRRQGLSGPAAAPGGSPLPPPAGLLPGVEDILADLNNLQQAATDLIVETTDARRGPGGRVSFSLAGIEGFHYSASDGHASIGHGELSLTVGDASGDHRPPLAGGRAATALPASHDAGPPLHVIELLREVLAYPLVWVLAFLLVAGKIALLVATRRARKHRHRRRPVNRQQETPQRVRKRVRIRVRRRQPVIGLQQPR</sequence>
<accession>A0A011NXF3</accession>
<organism evidence="2 3">
    <name type="scientific">Candidatus Accumulibacter adjunctus</name>
    <dbReference type="NCBI Taxonomy" id="1454001"/>
    <lineage>
        <taxon>Bacteria</taxon>
        <taxon>Pseudomonadati</taxon>
        <taxon>Pseudomonadota</taxon>
        <taxon>Betaproteobacteria</taxon>
        <taxon>Candidatus Accumulibacter</taxon>
    </lineage>
</organism>
<dbReference type="EMBL" id="JFAX01000002">
    <property type="protein sequence ID" value="EXI69342.1"/>
    <property type="molecule type" value="Genomic_DNA"/>
</dbReference>
<feature type="region of interest" description="Disordered" evidence="1">
    <location>
        <begin position="246"/>
        <end position="266"/>
    </location>
</feature>
<evidence type="ECO:0000313" key="2">
    <source>
        <dbReference type="EMBL" id="EXI69342.1"/>
    </source>
</evidence>
<comment type="caution">
    <text evidence="2">The sequence shown here is derived from an EMBL/GenBank/DDBJ whole genome shotgun (WGS) entry which is preliminary data.</text>
</comment>
<evidence type="ECO:0000313" key="3">
    <source>
        <dbReference type="Proteomes" id="UP000020218"/>
    </source>
</evidence>
<keyword evidence="3" id="KW-1185">Reference proteome</keyword>
<dbReference type="Proteomes" id="UP000020218">
    <property type="component" value="Unassembled WGS sequence"/>
</dbReference>
<dbReference type="PATRIC" id="fig|1454001.3.peg.517"/>
<proteinExistence type="predicted"/>
<protein>
    <submittedName>
        <fullName evidence="2">Uncharacterized protein</fullName>
    </submittedName>
</protein>
<gene>
    <name evidence="2" type="ORF">AW08_00552</name>
</gene>